<evidence type="ECO:0000256" key="2">
    <source>
        <dbReference type="SAM" id="SignalP"/>
    </source>
</evidence>
<name>A0A511Z234_9CELL</name>
<sequence>MRSTPAVRRRGAWVAVVVVGLALGGCATGTAGSGPGAGDPDGPCAGGAPVRNELDGPETVTETPELIAAQDELMDLLPRAEGLAGNRLGGLWMSWTPELHLVVEVTEGPVIPDLDALAEEEGLVEVRYTATITRAELMAGVDEANAIVAASDLPWTGSSGDELNGRWVLSVPAGDDGGAATCTAFRELLADVDIPWAFEVVDAPEESTVRGPVAIGEAFVSDGPGLQLTVGSCNGDPEVTVLEQTDTEVRIEVTSTTPAPGWPGADCLDGLELTLDAPLGSRTLIDVTTGDVVGVRHT</sequence>
<evidence type="ECO:0000313" key="3">
    <source>
        <dbReference type="EMBL" id="GEN81512.1"/>
    </source>
</evidence>
<dbReference type="PROSITE" id="PS51257">
    <property type="entry name" value="PROKAR_LIPOPROTEIN"/>
    <property type="match status" value="1"/>
</dbReference>
<keyword evidence="4" id="KW-1185">Reference proteome</keyword>
<accession>A0A511Z234</accession>
<reference evidence="3 4" key="1">
    <citation type="submission" date="2019-07" db="EMBL/GenBank/DDBJ databases">
        <title>Whole genome shotgun sequence of Actinotalea fermentans NBRC 105374.</title>
        <authorList>
            <person name="Hosoyama A."/>
            <person name="Uohara A."/>
            <person name="Ohji S."/>
            <person name="Ichikawa N."/>
        </authorList>
    </citation>
    <scope>NUCLEOTIDE SEQUENCE [LARGE SCALE GENOMIC DNA]</scope>
    <source>
        <strain evidence="3 4">NBRC 105374</strain>
    </source>
</reference>
<evidence type="ECO:0008006" key="5">
    <source>
        <dbReference type="Google" id="ProtNLM"/>
    </source>
</evidence>
<dbReference type="EMBL" id="BJYK01000013">
    <property type="protein sequence ID" value="GEN81512.1"/>
    <property type="molecule type" value="Genomic_DNA"/>
</dbReference>
<feature type="signal peptide" evidence="2">
    <location>
        <begin position="1"/>
        <end position="27"/>
    </location>
</feature>
<protein>
    <recommendedName>
        <fullName evidence="5">Lipoprotein</fullName>
    </recommendedName>
</protein>
<dbReference type="RefSeq" id="WP_146820046.1">
    <property type="nucleotide sequence ID" value="NZ_BJYK01000013.1"/>
</dbReference>
<feature type="region of interest" description="Disordered" evidence="1">
    <location>
        <begin position="32"/>
        <end position="59"/>
    </location>
</feature>
<proteinExistence type="predicted"/>
<dbReference type="AlphaFoldDB" id="A0A511Z234"/>
<comment type="caution">
    <text evidence="3">The sequence shown here is derived from an EMBL/GenBank/DDBJ whole genome shotgun (WGS) entry which is preliminary data.</text>
</comment>
<keyword evidence="2" id="KW-0732">Signal</keyword>
<dbReference type="Proteomes" id="UP000321484">
    <property type="component" value="Unassembled WGS sequence"/>
</dbReference>
<organism evidence="3 4">
    <name type="scientific">Actinotalea fermentans</name>
    <dbReference type="NCBI Taxonomy" id="43671"/>
    <lineage>
        <taxon>Bacteria</taxon>
        <taxon>Bacillati</taxon>
        <taxon>Actinomycetota</taxon>
        <taxon>Actinomycetes</taxon>
        <taxon>Micrococcales</taxon>
        <taxon>Cellulomonadaceae</taxon>
        <taxon>Actinotalea</taxon>
    </lineage>
</organism>
<evidence type="ECO:0000313" key="4">
    <source>
        <dbReference type="Proteomes" id="UP000321484"/>
    </source>
</evidence>
<feature type="compositionally biased region" description="Low complexity" evidence="1">
    <location>
        <begin position="40"/>
        <end position="50"/>
    </location>
</feature>
<feature type="chain" id="PRO_5038961819" description="Lipoprotein" evidence="2">
    <location>
        <begin position="28"/>
        <end position="298"/>
    </location>
</feature>
<evidence type="ECO:0000256" key="1">
    <source>
        <dbReference type="SAM" id="MobiDB-lite"/>
    </source>
</evidence>
<dbReference type="OrthoDB" id="5149767at2"/>
<gene>
    <name evidence="3" type="ORF">AFE02nite_32460</name>
</gene>